<organism evidence="1 2">
    <name type="scientific">Methylocystis parvus</name>
    <dbReference type="NCBI Taxonomy" id="134"/>
    <lineage>
        <taxon>Bacteria</taxon>
        <taxon>Pseudomonadati</taxon>
        <taxon>Pseudomonadota</taxon>
        <taxon>Alphaproteobacteria</taxon>
        <taxon>Hyphomicrobiales</taxon>
        <taxon>Methylocystaceae</taxon>
        <taxon>Methylocystis</taxon>
    </lineage>
</organism>
<dbReference type="KEGG" id="mpar:F7D14_15930"/>
<dbReference type="Pfam" id="PF19717">
    <property type="entry name" value="DUF6212"/>
    <property type="match status" value="1"/>
</dbReference>
<name>A0A6B8M8C0_9HYPH</name>
<evidence type="ECO:0000313" key="1">
    <source>
        <dbReference type="EMBL" id="QGM98826.1"/>
    </source>
</evidence>
<sequence>MKYMSLARNLDLLSRSASEQRLDQDIKEISLRSSLAFLAPASLAAKLRDSGLDAMCVIRPDSDFLALERIGAGTELSASIEQLEKLPIGILLAQEFSSPERERLAEIVPPFPSIDPSLYCAQGVSVAEIAGWMARRSIAAAAAFGDHLARASAEIARLQRFWREQEEALRRVEAALEAAGGGVERLAVFFPPGAANASLSRFSQDFPIIQKTRRLFHALGGVELFFIEPGQSGLVRVEAKGAFSGKSLAVWTVPEHEIAPGWNRFNTPSERSNPLAEAIAIVVSSDSEAVARVALGEATAEPGLGAQAGSETKDRPLALRLYEGVAGFAARPGDFGFAPDGAPQQPLKGRVRGDRALARAALVYPAKGIVRLEGEAGLLVHPVTGKRPTIGVIRGVSVGGLCAVSVEIALKSERAPPVDFGVLVLEAQEAAFEPRAGLLDKLGVAGESSLERKAAWLRLQGMETGRLTYEAPRKFTGRVDVFLMTRSSTGVADYAWAYFQGLTLVFSD</sequence>
<keyword evidence="2" id="KW-1185">Reference proteome</keyword>
<gene>
    <name evidence="1" type="ORF">F7D14_15930</name>
</gene>
<dbReference type="AlphaFoldDB" id="A0A6B8M8C0"/>
<accession>A0A6B8M8C0</accession>
<dbReference type="Proteomes" id="UP000422569">
    <property type="component" value="Chromosome"/>
</dbReference>
<evidence type="ECO:0000313" key="2">
    <source>
        <dbReference type="Proteomes" id="UP000422569"/>
    </source>
</evidence>
<proteinExistence type="predicted"/>
<dbReference type="EMBL" id="CP044331">
    <property type="protein sequence ID" value="QGM98826.1"/>
    <property type="molecule type" value="Genomic_DNA"/>
</dbReference>
<reference evidence="1 2" key="1">
    <citation type="submission" date="2019-09" db="EMBL/GenBank/DDBJ databases">
        <title>Isolation and complete genome sequencing of Methylocystis species.</title>
        <authorList>
            <person name="Rumah B.L."/>
            <person name="Stead C.E."/>
            <person name="Stevens B.C."/>
            <person name="Minton N.P."/>
            <person name="Grosse-Honebrink A."/>
            <person name="Zhang Y."/>
        </authorList>
    </citation>
    <scope>NUCLEOTIDE SEQUENCE [LARGE SCALE GENOMIC DNA]</scope>
    <source>
        <strain evidence="1 2">BRCS2</strain>
    </source>
</reference>
<dbReference type="InterPro" id="IPR046184">
    <property type="entry name" value="DUF6212"/>
</dbReference>
<protein>
    <submittedName>
        <fullName evidence="1">Uncharacterized protein</fullName>
    </submittedName>
</protein>